<evidence type="ECO:0000313" key="1">
    <source>
        <dbReference type="EMBL" id="SMX31901.1"/>
    </source>
</evidence>
<reference evidence="1 2" key="1">
    <citation type="submission" date="2017-05" db="EMBL/GenBank/DDBJ databases">
        <authorList>
            <person name="Song R."/>
            <person name="Chenine A.L."/>
            <person name="Ruprecht R.M."/>
        </authorList>
    </citation>
    <scope>NUCLEOTIDE SEQUENCE [LARGE SCALE GENOMIC DNA]</scope>
    <source>
        <strain evidence="1 2">CECT 8898</strain>
    </source>
</reference>
<dbReference type="InterPro" id="IPR051490">
    <property type="entry name" value="THEM6_lcsJ_thioesterase"/>
</dbReference>
<dbReference type="Gene3D" id="3.10.129.10">
    <property type="entry name" value="Hotdog Thioesterase"/>
    <property type="match status" value="1"/>
</dbReference>
<dbReference type="SUPFAM" id="SSF54637">
    <property type="entry name" value="Thioesterase/thiol ester dehydrase-isomerase"/>
    <property type="match status" value="1"/>
</dbReference>
<dbReference type="PANTHER" id="PTHR12475">
    <property type="match status" value="1"/>
</dbReference>
<dbReference type="InterPro" id="IPR029069">
    <property type="entry name" value="HotDog_dom_sf"/>
</dbReference>
<gene>
    <name evidence="1" type="ORF">MAA8898_00077</name>
</gene>
<accession>A0A238JMN0</accession>
<proteinExistence type="predicted"/>
<name>A0A238JMN0_9RHOB</name>
<dbReference type="AlphaFoldDB" id="A0A238JMN0"/>
<keyword evidence="2" id="KW-1185">Reference proteome</keyword>
<dbReference type="CDD" id="cd00586">
    <property type="entry name" value="4HBT"/>
    <property type="match status" value="1"/>
</dbReference>
<evidence type="ECO:0000313" key="2">
    <source>
        <dbReference type="Proteomes" id="UP000207598"/>
    </source>
</evidence>
<protein>
    <recommendedName>
        <fullName evidence="3">Thioesterase superfamily protein</fullName>
    </recommendedName>
</protein>
<evidence type="ECO:0008006" key="3">
    <source>
        <dbReference type="Google" id="ProtNLM"/>
    </source>
</evidence>
<dbReference type="EMBL" id="FXYF01000001">
    <property type="protein sequence ID" value="SMX31901.1"/>
    <property type="molecule type" value="Genomic_DNA"/>
</dbReference>
<dbReference type="PANTHER" id="PTHR12475:SF4">
    <property type="entry name" value="PROTEIN THEM6"/>
    <property type="match status" value="1"/>
</dbReference>
<dbReference type="RefSeq" id="WP_094018990.1">
    <property type="nucleotide sequence ID" value="NZ_FXYF01000001.1"/>
</dbReference>
<dbReference type="Pfam" id="PF13279">
    <property type="entry name" value="4HBT_2"/>
    <property type="match status" value="1"/>
</dbReference>
<sequence>MYPFLRLANNMRAARRAPRLGLFETHVSDHLCLPWDLDLWMELNNGRTLTLYDLGRIPLAQRTGLIDLMRRRRWGLTIAGSVVRYRRRVRMWDRIRIHSRVLGWDRRFFYIDQSMWRPDGTCTSQAVFRAALTDDAGIVTTDRIAAAMSVAPDSPPLPAWVQAWSDAEDLRPWPPERHG</sequence>
<organism evidence="1 2">
    <name type="scientific">Maliponia aquimaris</name>
    <dbReference type="NCBI Taxonomy" id="1673631"/>
    <lineage>
        <taxon>Bacteria</taxon>
        <taxon>Pseudomonadati</taxon>
        <taxon>Pseudomonadota</taxon>
        <taxon>Alphaproteobacteria</taxon>
        <taxon>Rhodobacterales</taxon>
        <taxon>Paracoccaceae</taxon>
        <taxon>Maliponia</taxon>
    </lineage>
</organism>
<dbReference type="Proteomes" id="UP000207598">
    <property type="component" value="Unassembled WGS sequence"/>
</dbReference>
<dbReference type="OrthoDB" id="3727779at2"/>